<keyword evidence="2" id="KW-0812">Transmembrane</keyword>
<feature type="region of interest" description="Disordered" evidence="1">
    <location>
        <begin position="1"/>
        <end position="45"/>
    </location>
</feature>
<protein>
    <submittedName>
        <fullName evidence="3">Uncharacterized protein</fullName>
    </submittedName>
</protein>
<evidence type="ECO:0000256" key="1">
    <source>
        <dbReference type="SAM" id="MobiDB-lite"/>
    </source>
</evidence>
<keyword evidence="2" id="KW-0472">Membrane</keyword>
<accession>A0ABN2S585</accession>
<evidence type="ECO:0000313" key="4">
    <source>
        <dbReference type="Proteomes" id="UP001500013"/>
    </source>
</evidence>
<feature type="compositionally biased region" description="Basic and acidic residues" evidence="1">
    <location>
        <begin position="1"/>
        <end position="15"/>
    </location>
</feature>
<keyword evidence="4" id="KW-1185">Reference proteome</keyword>
<dbReference type="Proteomes" id="UP001500013">
    <property type="component" value="Unassembled WGS sequence"/>
</dbReference>
<comment type="caution">
    <text evidence="3">The sequence shown here is derived from an EMBL/GenBank/DDBJ whole genome shotgun (WGS) entry which is preliminary data.</text>
</comment>
<feature type="compositionally biased region" description="Low complexity" evidence="1">
    <location>
        <begin position="282"/>
        <end position="301"/>
    </location>
</feature>
<feature type="transmembrane region" description="Helical" evidence="2">
    <location>
        <begin position="81"/>
        <end position="100"/>
    </location>
</feature>
<keyword evidence="2" id="KW-1133">Transmembrane helix</keyword>
<name>A0ABN2S585_9MICO</name>
<proteinExistence type="predicted"/>
<reference evidence="3 4" key="1">
    <citation type="journal article" date="2019" name="Int. J. Syst. Evol. Microbiol.">
        <title>The Global Catalogue of Microorganisms (GCM) 10K type strain sequencing project: providing services to taxonomists for standard genome sequencing and annotation.</title>
        <authorList>
            <consortium name="The Broad Institute Genomics Platform"/>
            <consortium name="The Broad Institute Genome Sequencing Center for Infectious Disease"/>
            <person name="Wu L."/>
            <person name="Ma J."/>
        </authorList>
    </citation>
    <scope>NUCLEOTIDE SEQUENCE [LARGE SCALE GENOMIC DNA]</scope>
    <source>
        <strain evidence="3 4">JCM 15628</strain>
    </source>
</reference>
<feature type="transmembrane region" description="Helical" evidence="2">
    <location>
        <begin position="137"/>
        <end position="154"/>
    </location>
</feature>
<sequence length="340" mass="33074">MTGATHDERRGDHARRGARAGSRSLRVMRHTDPVMPEMSGTTGLDDASSALSARAGAGLVEHPRVDLLAADPGSRHLPEGAVAGFALLGALVLLSCLVGGPTGGFVVVGVSTLLTTCAGLVTGHLSLGQVGGQRSASALLGVGAAALILGSVVSEHDRPAPGVAAGTPVPVSAESAVQASRTYAAGSATPSRSVPVTVASASPTGSAGPVTDAGLTLSPDALAPRPTEGVEGGVDGGTGKGTGAPRPKGSEQGTGQGSEQGTAQGTGKAGPAVDVAPRTPQASHAKPAVPAQAAKGATAKPGKSKPGKSKPAQSKPAKSRPPVAVRHGFAIVASAVRDLL</sequence>
<feature type="compositionally biased region" description="Low complexity" evidence="1">
    <location>
        <begin position="309"/>
        <end position="322"/>
    </location>
</feature>
<feature type="region of interest" description="Disordered" evidence="1">
    <location>
        <begin position="184"/>
        <end position="326"/>
    </location>
</feature>
<feature type="compositionally biased region" description="Gly residues" evidence="1">
    <location>
        <begin position="230"/>
        <end position="242"/>
    </location>
</feature>
<dbReference type="EMBL" id="BAAAPU010000007">
    <property type="protein sequence ID" value="GAA1980653.1"/>
    <property type="molecule type" value="Genomic_DNA"/>
</dbReference>
<feature type="transmembrane region" description="Helical" evidence="2">
    <location>
        <begin position="106"/>
        <end position="125"/>
    </location>
</feature>
<evidence type="ECO:0000256" key="2">
    <source>
        <dbReference type="SAM" id="Phobius"/>
    </source>
</evidence>
<evidence type="ECO:0000313" key="3">
    <source>
        <dbReference type="EMBL" id="GAA1980653.1"/>
    </source>
</evidence>
<feature type="compositionally biased region" description="Polar residues" evidence="1">
    <location>
        <begin position="188"/>
        <end position="205"/>
    </location>
</feature>
<organism evidence="3 4">
    <name type="scientific">Terrabacter lapilli</name>
    <dbReference type="NCBI Taxonomy" id="436231"/>
    <lineage>
        <taxon>Bacteria</taxon>
        <taxon>Bacillati</taxon>
        <taxon>Actinomycetota</taxon>
        <taxon>Actinomycetes</taxon>
        <taxon>Micrococcales</taxon>
        <taxon>Intrasporangiaceae</taxon>
        <taxon>Terrabacter</taxon>
    </lineage>
</organism>
<gene>
    <name evidence="3" type="ORF">GCM10009817_22060</name>
</gene>